<dbReference type="InterPro" id="IPR046500">
    <property type="entry name" value="DUF6678"/>
</dbReference>
<gene>
    <name evidence="1" type="ORF">PZE19_13205</name>
</gene>
<dbReference type="Pfam" id="PF20383">
    <property type="entry name" value="DUF6678"/>
    <property type="match status" value="1"/>
</dbReference>
<accession>A0ABT6FAY3</accession>
<organism evidence="1 2">
    <name type="scientific">Paludisphaera mucosa</name>
    <dbReference type="NCBI Taxonomy" id="3030827"/>
    <lineage>
        <taxon>Bacteria</taxon>
        <taxon>Pseudomonadati</taxon>
        <taxon>Planctomycetota</taxon>
        <taxon>Planctomycetia</taxon>
        <taxon>Isosphaerales</taxon>
        <taxon>Isosphaeraceae</taxon>
        <taxon>Paludisphaera</taxon>
    </lineage>
</organism>
<reference evidence="1 2" key="1">
    <citation type="submission" date="2023-03" db="EMBL/GenBank/DDBJ databases">
        <title>Paludisphaera mucosa sp. nov. a novel planctomycete from northern fen.</title>
        <authorList>
            <person name="Ivanova A."/>
        </authorList>
    </citation>
    <scope>NUCLEOTIDE SEQUENCE [LARGE SCALE GENOMIC DNA]</scope>
    <source>
        <strain evidence="1 2">Pla2</strain>
    </source>
</reference>
<evidence type="ECO:0000313" key="2">
    <source>
        <dbReference type="Proteomes" id="UP001216907"/>
    </source>
</evidence>
<dbReference type="RefSeq" id="WP_277861093.1">
    <property type="nucleotide sequence ID" value="NZ_JARRAG010000002.1"/>
</dbReference>
<proteinExistence type="predicted"/>
<comment type="caution">
    <text evidence="1">The sequence shown here is derived from an EMBL/GenBank/DDBJ whole genome shotgun (WGS) entry which is preliminary data.</text>
</comment>
<evidence type="ECO:0000313" key="1">
    <source>
        <dbReference type="EMBL" id="MDG3004740.1"/>
    </source>
</evidence>
<protein>
    <submittedName>
        <fullName evidence="1">Uncharacterized protein</fullName>
    </submittedName>
</protein>
<keyword evidence="2" id="KW-1185">Reference proteome</keyword>
<dbReference type="EMBL" id="JARRAG010000002">
    <property type="protein sequence ID" value="MDG3004740.1"/>
    <property type="molecule type" value="Genomic_DNA"/>
</dbReference>
<dbReference type="Proteomes" id="UP001216907">
    <property type="component" value="Unassembled WGS sequence"/>
</dbReference>
<sequence>MGERRREVEAWRRYAERERLVSAMNATKWREVVEAMRGLSGGPPGFRIKDIQGPEPALATWDREWIYHPRPWETIEWLEIHADPRREAIVEALKRIGAPISLDEGRIRIWGWLRPGAAAALI</sequence>
<name>A0ABT6FAY3_9BACT</name>